<sequence>MTSTPFPEKKRLSPTTASRSRKKQRHSAQFPEEQVAFADDDCISLSKESETYILEDAEGIEGEWLQGPPVGGLWAAAGISMDQPQKLCDANEYRDVSSNARLSLCPEKTTTLHFRTTAAAHFAENSNWTSSPQYVTSEDLSSPGHMPRNGYRYTNSFGAASSVIEETGFGPPQCTPDPCESKCNRGGAINQ</sequence>
<keyword evidence="3" id="KW-1185">Reference proteome</keyword>
<dbReference type="OrthoDB" id="10258585at2759"/>
<dbReference type="Proteomes" id="UP000225277">
    <property type="component" value="Unassembled WGS sequence"/>
</dbReference>
<evidence type="ECO:0000313" key="3">
    <source>
        <dbReference type="Proteomes" id="UP000225277"/>
    </source>
</evidence>
<organism evidence="2 3">
    <name type="scientific">Ramularia collo-cygni</name>
    <dbReference type="NCBI Taxonomy" id="112498"/>
    <lineage>
        <taxon>Eukaryota</taxon>
        <taxon>Fungi</taxon>
        <taxon>Dikarya</taxon>
        <taxon>Ascomycota</taxon>
        <taxon>Pezizomycotina</taxon>
        <taxon>Dothideomycetes</taxon>
        <taxon>Dothideomycetidae</taxon>
        <taxon>Mycosphaerellales</taxon>
        <taxon>Mycosphaerellaceae</taxon>
        <taxon>Ramularia</taxon>
    </lineage>
</organism>
<evidence type="ECO:0000313" key="2">
    <source>
        <dbReference type="EMBL" id="CZT23153.1"/>
    </source>
</evidence>
<protein>
    <submittedName>
        <fullName evidence="2">Uncharacterized protein</fullName>
    </submittedName>
</protein>
<proteinExistence type="predicted"/>
<name>A0A2D3V588_9PEZI</name>
<dbReference type="AlphaFoldDB" id="A0A2D3V588"/>
<dbReference type="RefSeq" id="XP_023629877.1">
    <property type="nucleotide sequence ID" value="XM_023774109.1"/>
</dbReference>
<evidence type="ECO:0000256" key="1">
    <source>
        <dbReference type="SAM" id="MobiDB-lite"/>
    </source>
</evidence>
<accession>A0A2D3V588</accession>
<dbReference type="EMBL" id="FJUY01000015">
    <property type="protein sequence ID" value="CZT23153.1"/>
    <property type="molecule type" value="Genomic_DNA"/>
</dbReference>
<reference evidence="2 3" key="1">
    <citation type="submission" date="2016-03" db="EMBL/GenBank/DDBJ databases">
        <authorList>
            <person name="Ploux O."/>
        </authorList>
    </citation>
    <scope>NUCLEOTIDE SEQUENCE [LARGE SCALE GENOMIC DNA]</scope>
    <source>
        <strain evidence="2 3">URUG2</strain>
    </source>
</reference>
<feature type="region of interest" description="Disordered" evidence="1">
    <location>
        <begin position="1"/>
        <end position="33"/>
    </location>
</feature>
<dbReference type="GeneID" id="35603943"/>
<gene>
    <name evidence="2" type="ORF">RCC_08863</name>
</gene>